<dbReference type="Gene3D" id="3.40.630.30">
    <property type="match status" value="1"/>
</dbReference>
<gene>
    <name evidence="9" type="ORF">FCC1311_099752</name>
</gene>
<evidence type="ECO:0000256" key="2">
    <source>
        <dbReference type="ARBA" id="ARBA00013184"/>
    </source>
</evidence>
<keyword evidence="4" id="KW-0012">Acyltransferase</keyword>
<name>A0A2R5GSA0_9STRA</name>
<dbReference type="InterPro" id="IPR017380">
    <property type="entry name" value="Hist_AcTrfase_B-typ_cat-su"/>
</dbReference>
<dbReference type="Proteomes" id="UP000241890">
    <property type="component" value="Unassembled WGS sequence"/>
</dbReference>
<dbReference type="GO" id="GO:0005634">
    <property type="term" value="C:nucleus"/>
    <property type="evidence" value="ECO:0007669"/>
    <property type="project" value="InterPro"/>
</dbReference>
<dbReference type="Pfam" id="PF10394">
    <property type="entry name" value="Hat1_N"/>
    <property type="match status" value="1"/>
</dbReference>
<dbReference type="EMBL" id="BEYU01000168">
    <property type="protein sequence ID" value="GBG33752.1"/>
    <property type="molecule type" value="Genomic_DNA"/>
</dbReference>
<sequence length="504" mass="56042">MSDNGDEARAAKRPRTGEEGEREAASSIFSSVMQRLMGGGAAAAAAAPTAAPAAAAAAATAAAAGASGGQQQQSLEAVLAAAAAAANAPGADPQNATNEDEQDNLDDEGNRILPEDYPQEYVNVVKDCVEIEVDGAQGTMTPLFTHQVFTRDKYLLGYKGFKAKFSYTKRWRLLFQVSHEGTLPASQRKPTWEVDKEPIDMVRDSGLLPINGEKASVTEDPTIFAKWKAEDQQADAELGLQGATTISSTDTDELLLCQEVCSNEERRILMSRLQAMSFWWIETAQQTDAEDPRWSLYVIRDASQPLIIGFLTLFEFHNPMRVEDPLTWRICQVVVLPVLQNQGIGQRIVKQIYLRAIADPKVHEVNVEEPCPAFVRLRDAVEFSLCLENNVFEDVSPKDATDEKDTNHMDDASRDRVCKTVKITRKQAQRCFDMLVLHRAEKSKDETALRRLRLALKRRIFALNLEGVQDLPRENLKQNLELLYEDLVDQFHSALRRVPSDLLA</sequence>
<dbReference type="InterPro" id="IPR000182">
    <property type="entry name" value="GNAT_dom"/>
</dbReference>
<comment type="caution">
    <text evidence="9">The sequence shown here is derived from an EMBL/GenBank/DDBJ whole genome shotgun (WGS) entry which is preliminary data.</text>
</comment>
<protein>
    <recommendedName>
        <fullName evidence="2">histone acetyltransferase</fullName>
        <ecNumber evidence="2">2.3.1.48</ecNumber>
    </recommendedName>
</protein>
<evidence type="ECO:0000259" key="8">
    <source>
        <dbReference type="Pfam" id="PF10394"/>
    </source>
</evidence>
<dbReference type="AlphaFoldDB" id="A0A2R5GSA0"/>
<proteinExistence type="inferred from homology"/>
<dbReference type="OrthoDB" id="10253098at2759"/>
<feature type="domain" description="N-acetyltransferase" evidence="7">
    <location>
        <begin position="290"/>
        <end position="353"/>
    </location>
</feature>
<reference evidence="9 10" key="1">
    <citation type="submission" date="2017-12" db="EMBL/GenBank/DDBJ databases">
        <title>Sequencing, de novo assembly and annotation of complete genome of a new Thraustochytrid species, strain FCC1311.</title>
        <authorList>
            <person name="Sedici K."/>
            <person name="Godart F."/>
            <person name="Aiese Cigliano R."/>
            <person name="Sanseverino W."/>
            <person name="Barakat M."/>
            <person name="Ortet P."/>
            <person name="Marechal E."/>
            <person name="Cagnac O."/>
            <person name="Amato A."/>
        </authorList>
    </citation>
    <scope>NUCLEOTIDE SEQUENCE [LARGE SCALE GENOMIC DNA]</scope>
</reference>
<feature type="region of interest" description="Disordered" evidence="6">
    <location>
        <begin position="86"/>
        <end position="113"/>
    </location>
</feature>
<comment type="similarity">
    <text evidence="1">Belongs to the HAT1 family.</text>
</comment>
<evidence type="ECO:0000256" key="1">
    <source>
        <dbReference type="ARBA" id="ARBA00010543"/>
    </source>
</evidence>
<evidence type="ECO:0000313" key="9">
    <source>
        <dbReference type="EMBL" id="GBG33752.1"/>
    </source>
</evidence>
<evidence type="ECO:0000256" key="4">
    <source>
        <dbReference type="ARBA" id="ARBA00023315"/>
    </source>
</evidence>
<evidence type="ECO:0000259" key="7">
    <source>
        <dbReference type="Pfam" id="PF00583"/>
    </source>
</evidence>
<feature type="region of interest" description="Disordered" evidence="6">
    <location>
        <begin position="1"/>
        <end position="27"/>
    </location>
</feature>
<dbReference type="GO" id="GO:0000781">
    <property type="term" value="C:chromosome, telomeric region"/>
    <property type="evidence" value="ECO:0007669"/>
    <property type="project" value="GOC"/>
</dbReference>
<dbReference type="Pfam" id="PF00583">
    <property type="entry name" value="Acetyltransf_1"/>
    <property type="match status" value="1"/>
</dbReference>
<evidence type="ECO:0000256" key="6">
    <source>
        <dbReference type="SAM" id="MobiDB-lite"/>
    </source>
</evidence>
<feature type="compositionally biased region" description="Low complexity" evidence="6">
    <location>
        <begin position="86"/>
        <end position="96"/>
    </location>
</feature>
<dbReference type="InParanoid" id="A0A2R5GSA0"/>
<evidence type="ECO:0000313" key="10">
    <source>
        <dbReference type="Proteomes" id="UP000241890"/>
    </source>
</evidence>
<dbReference type="CDD" id="cd04301">
    <property type="entry name" value="NAT_SF"/>
    <property type="match status" value="1"/>
</dbReference>
<dbReference type="GO" id="GO:0031509">
    <property type="term" value="P:subtelomeric heterochromatin formation"/>
    <property type="evidence" value="ECO:0007669"/>
    <property type="project" value="InterPro"/>
</dbReference>
<evidence type="ECO:0000256" key="5">
    <source>
        <dbReference type="ARBA" id="ARBA00048017"/>
    </source>
</evidence>
<dbReference type="InterPro" id="IPR016181">
    <property type="entry name" value="Acyl_CoA_acyltransferase"/>
</dbReference>
<feature type="compositionally biased region" description="Acidic residues" evidence="6">
    <location>
        <begin position="98"/>
        <end position="107"/>
    </location>
</feature>
<organism evidence="9 10">
    <name type="scientific">Hondaea fermentalgiana</name>
    <dbReference type="NCBI Taxonomy" id="2315210"/>
    <lineage>
        <taxon>Eukaryota</taxon>
        <taxon>Sar</taxon>
        <taxon>Stramenopiles</taxon>
        <taxon>Bigyra</taxon>
        <taxon>Labyrinthulomycetes</taxon>
        <taxon>Thraustochytrida</taxon>
        <taxon>Thraustochytriidae</taxon>
        <taxon>Hondaea</taxon>
    </lineage>
</organism>
<accession>A0A2R5GSA0</accession>
<dbReference type="EC" id="2.3.1.48" evidence="2"/>
<feature type="domain" description="Histone acetyl transferase HAT1 N-terminal" evidence="8">
    <location>
        <begin position="125"/>
        <end position="282"/>
    </location>
</feature>
<comment type="catalytic activity">
    <reaction evidence="5">
        <text>L-lysyl-[protein] + acetyl-CoA = N(6)-acetyl-L-lysyl-[protein] + CoA + H(+)</text>
        <dbReference type="Rhea" id="RHEA:45948"/>
        <dbReference type="Rhea" id="RHEA-COMP:9752"/>
        <dbReference type="Rhea" id="RHEA-COMP:10731"/>
        <dbReference type="ChEBI" id="CHEBI:15378"/>
        <dbReference type="ChEBI" id="CHEBI:29969"/>
        <dbReference type="ChEBI" id="CHEBI:57287"/>
        <dbReference type="ChEBI" id="CHEBI:57288"/>
        <dbReference type="ChEBI" id="CHEBI:61930"/>
        <dbReference type="EC" id="2.3.1.48"/>
    </reaction>
</comment>
<dbReference type="InterPro" id="IPR019467">
    <property type="entry name" value="Hat1_N"/>
</dbReference>
<keyword evidence="3 9" id="KW-0808">Transferase</keyword>
<dbReference type="GO" id="GO:0004402">
    <property type="term" value="F:histone acetyltransferase activity"/>
    <property type="evidence" value="ECO:0007669"/>
    <property type="project" value="InterPro"/>
</dbReference>
<dbReference type="SUPFAM" id="SSF55729">
    <property type="entry name" value="Acyl-CoA N-acyltransferases (Nat)"/>
    <property type="match status" value="1"/>
</dbReference>
<dbReference type="PANTHER" id="PTHR12046">
    <property type="entry name" value="HISTONE ACETYLTRANSFERASE TYPE B CATALYTIC SUBUNIT"/>
    <property type="match status" value="1"/>
</dbReference>
<dbReference type="InterPro" id="IPR037113">
    <property type="entry name" value="Hat1_N_sf"/>
</dbReference>
<keyword evidence="10" id="KW-1185">Reference proteome</keyword>
<feature type="compositionally biased region" description="Basic and acidic residues" evidence="6">
    <location>
        <begin position="1"/>
        <end position="24"/>
    </location>
</feature>
<evidence type="ECO:0000256" key="3">
    <source>
        <dbReference type="ARBA" id="ARBA00022679"/>
    </source>
</evidence>
<dbReference type="Gene3D" id="3.90.360.10">
    <property type="entry name" value="Histone acetyl transferase 1 (HAT1), N-terminal domain"/>
    <property type="match status" value="1"/>
</dbReference>